<dbReference type="RefSeq" id="WP_130628108.1">
    <property type="nucleotide sequence ID" value="NZ_CP036164.1"/>
</dbReference>
<gene>
    <name evidence="7" type="ORF">EXU32_00335</name>
</gene>
<dbReference type="InterPro" id="IPR036890">
    <property type="entry name" value="HATPase_C_sf"/>
</dbReference>
<evidence type="ECO:0000256" key="1">
    <source>
        <dbReference type="ARBA" id="ARBA00022679"/>
    </source>
</evidence>
<dbReference type="OrthoDB" id="5241249at2"/>
<dbReference type="GO" id="GO:0046983">
    <property type="term" value="F:protein dimerization activity"/>
    <property type="evidence" value="ECO:0007669"/>
    <property type="project" value="InterPro"/>
</dbReference>
<dbReference type="InterPro" id="IPR003594">
    <property type="entry name" value="HATPase_dom"/>
</dbReference>
<dbReference type="PANTHER" id="PTHR24421">
    <property type="entry name" value="NITRATE/NITRITE SENSOR PROTEIN NARX-RELATED"/>
    <property type="match status" value="1"/>
</dbReference>
<keyword evidence="2" id="KW-0418">Kinase</keyword>
<dbReference type="Gene3D" id="3.30.565.10">
    <property type="entry name" value="Histidine kinase-like ATPase, C-terminal domain"/>
    <property type="match status" value="1"/>
</dbReference>
<feature type="domain" description="Histidine kinase/HSP90-like ATPase" evidence="6">
    <location>
        <begin position="469"/>
        <end position="559"/>
    </location>
</feature>
<dbReference type="Gene3D" id="3.30.450.40">
    <property type="match status" value="2"/>
</dbReference>
<evidence type="ECO:0000256" key="3">
    <source>
        <dbReference type="ARBA" id="ARBA00023012"/>
    </source>
</evidence>
<sequence length="563" mass="59578">MAEQRRHGQETQGPSGPAAASLWPLSALELDDLLEELRARAGVARESQVRMASLLDAVVAVSSNLDLADVLHRIVVSACELVDATYGALGVLGPSGEELVEFVTHGLTDEGRAAIGPLPRGHGLLGLIISSPQPQRVSDIGEHPKSYGFPPNHPPMTSFLGAPVRIRDDVFGNLYLTDKKHAKNFSQDDEAILVALAAAAGVAIENARLYDRARGQQLWAEAAGRATQGLLAGEAQDVVLAEVAHRVADLTQASSCFVALTRGTDVVVVASTGTGPPVGTSVGDLGLRAAMLADGETVHLDTVGSTGTRSTVPLAVGNTPMGVIVLDWTVEERASHLAELSGFAEQLTVSLVAATAHTERARAELFADRDRIARDMHDHVIQRLFATGMSLQSASRLSDDAVRPRLERAVDDLDAAIKDIRHTIFALHRPAVARDLASEITSVCRDASVTLGFPPDLRLVGRTDDLPEQLEADVLAVLREALSNVARHASATSVQVSVEASGGVVVTVVDDGQGLDPDRTRSSGLANLARRADERGGELRVERHEPSGTRLVWSVPAGEDDLA</sequence>
<dbReference type="Pfam" id="PF02518">
    <property type="entry name" value="HATPase_c"/>
    <property type="match status" value="1"/>
</dbReference>
<evidence type="ECO:0000259" key="5">
    <source>
        <dbReference type="SMART" id="SM00065"/>
    </source>
</evidence>
<evidence type="ECO:0000256" key="2">
    <source>
        <dbReference type="ARBA" id="ARBA00022777"/>
    </source>
</evidence>
<name>A0A4P6MSK6_9MICO</name>
<dbReference type="AlphaFoldDB" id="A0A4P6MSK6"/>
<keyword evidence="1" id="KW-0808">Transferase</keyword>
<evidence type="ECO:0000313" key="8">
    <source>
        <dbReference type="Proteomes" id="UP000290408"/>
    </source>
</evidence>
<dbReference type="SUPFAM" id="SSF55874">
    <property type="entry name" value="ATPase domain of HSP90 chaperone/DNA topoisomerase II/histidine kinase"/>
    <property type="match status" value="1"/>
</dbReference>
<dbReference type="PANTHER" id="PTHR24421:SF56">
    <property type="entry name" value="OXYGEN SENSOR HISTIDINE KINASE RESPONSE REGULATOR DOST"/>
    <property type="match status" value="1"/>
</dbReference>
<dbReference type="SUPFAM" id="SSF55781">
    <property type="entry name" value="GAF domain-like"/>
    <property type="match status" value="2"/>
</dbReference>
<dbReference type="EMBL" id="CP036164">
    <property type="protein sequence ID" value="QBF44855.1"/>
    <property type="molecule type" value="Genomic_DNA"/>
</dbReference>
<feature type="domain" description="GAF" evidence="5">
    <location>
        <begin position="66"/>
        <end position="214"/>
    </location>
</feature>
<dbReference type="InterPro" id="IPR011712">
    <property type="entry name" value="Sig_transdc_His_kin_sub3_dim/P"/>
</dbReference>
<dbReference type="Proteomes" id="UP000290408">
    <property type="component" value="Chromosome"/>
</dbReference>
<evidence type="ECO:0000256" key="4">
    <source>
        <dbReference type="SAM" id="MobiDB-lite"/>
    </source>
</evidence>
<accession>A0A4P6MSK6</accession>
<evidence type="ECO:0000313" key="7">
    <source>
        <dbReference type="EMBL" id="QBF44855.1"/>
    </source>
</evidence>
<reference evidence="7 8" key="1">
    <citation type="submission" date="2019-02" db="EMBL/GenBank/DDBJ databases">
        <title>Genomic data mining of an Antarctic deep-sea actinobacterium, Janibacterlimosus P3-3-X1.</title>
        <authorList>
            <person name="Liao L."/>
            <person name="Chen B."/>
        </authorList>
    </citation>
    <scope>NUCLEOTIDE SEQUENCE [LARGE SCALE GENOMIC DNA]</scope>
    <source>
        <strain evidence="7 8">P3-3-X1</strain>
    </source>
</reference>
<dbReference type="SMART" id="SM00065">
    <property type="entry name" value="GAF"/>
    <property type="match status" value="1"/>
</dbReference>
<protein>
    <submittedName>
        <fullName evidence="7">GAF domain-containing protein</fullName>
    </submittedName>
</protein>
<dbReference type="GO" id="GO:0000155">
    <property type="term" value="F:phosphorelay sensor kinase activity"/>
    <property type="evidence" value="ECO:0007669"/>
    <property type="project" value="InterPro"/>
</dbReference>
<dbReference type="InterPro" id="IPR003018">
    <property type="entry name" value="GAF"/>
</dbReference>
<dbReference type="SMART" id="SM00387">
    <property type="entry name" value="HATPase_c"/>
    <property type="match status" value="1"/>
</dbReference>
<keyword evidence="8" id="KW-1185">Reference proteome</keyword>
<feature type="region of interest" description="Disordered" evidence="4">
    <location>
        <begin position="1"/>
        <end position="20"/>
    </location>
</feature>
<dbReference type="Pfam" id="PF07730">
    <property type="entry name" value="HisKA_3"/>
    <property type="match status" value="1"/>
</dbReference>
<dbReference type="GO" id="GO:0016020">
    <property type="term" value="C:membrane"/>
    <property type="evidence" value="ECO:0007669"/>
    <property type="project" value="InterPro"/>
</dbReference>
<dbReference type="InterPro" id="IPR029016">
    <property type="entry name" value="GAF-like_dom_sf"/>
</dbReference>
<organism evidence="7 8">
    <name type="scientific">Janibacter limosus</name>
    <dbReference type="NCBI Taxonomy" id="53458"/>
    <lineage>
        <taxon>Bacteria</taxon>
        <taxon>Bacillati</taxon>
        <taxon>Actinomycetota</taxon>
        <taxon>Actinomycetes</taxon>
        <taxon>Micrococcales</taxon>
        <taxon>Intrasporangiaceae</taxon>
        <taxon>Janibacter</taxon>
    </lineage>
</organism>
<keyword evidence="3" id="KW-0902">Two-component regulatory system</keyword>
<evidence type="ECO:0000259" key="6">
    <source>
        <dbReference type="SMART" id="SM00387"/>
    </source>
</evidence>
<proteinExistence type="predicted"/>
<dbReference type="InterPro" id="IPR050482">
    <property type="entry name" value="Sensor_HK_TwoCompSys"/>
</dbReference>
<dbReference type="Pfam" id="PF13185">
    <property type="entry name" value="GAF_2"/>
    <property type="match status" value="1"/>
</dbReference>
<dbReference type="KEGG" id="jli:EXU32_00335"/>
<dbReference type="Gene3D" id="1.20.5.1930">
    <property type="match status" value="1"/>
</dbReference>